<accession>A0A2N0H5G9</accession>
<comment type="caution">
    <text evidence="1">The sequence shown here is derived from an EMBL/GenBank/DDBJ whole genome shotgun (WGS) entry which is preliminary data.</text>
</comment>
<dbReference type="InterPro" id="IPR041881">
    <property type="entry name" value="PqqD_sf"/>
</dbReference>
<dbReference type="AlphaFoldDB" id="A0A2N0H5G9"/>
<organism evidence="1 2">
    <name type="scientific">Novosphingobium kunmingense</name>
    <dbReference type="NCBI Taxonomy" id="1211806"/>
    <lineage>
        <taxon>Bacteria</taxon>
        <taxon>Pseudomonadati</taxon>
        <taxon>Pseudomonadota</taxon>
        <taxon>Alphaproteobacteria</taxon>
        <taxon>Sphingomonadales</taxon>
        <taxon>Sphingomonadaceae</taxon>
        <taxon>Novosphingobium</taxon>
    </lineage>
</organism>
<dbReference type="Proteomes" id="UP000232587">
    <property type="component" value="Unassembled WGS sequence"/>
</dbReference>
<dbReference type="EMBL" id="PHUF01000005">
    <property type="protein sequence ID" value="PKB14154.1"/>
    <property type="molecule type" value="Genomic_DNA"/>
</dbReference>
<keyword evidence="2" id="KW-1185">Reference proteome</keyword>
<name>A0A2N0H5G9_9SPHN</name>
<dbReference type="Pfam" id="PF05402">
    <property type="entry name" value="PqqD"/>
    <property type="match status" value="1"/>
</dbReference>
<gene>
    <name evidence="1" type="ORF">B0I00_2785</name>
</gene>
<evidence type="ECO:0000313" key="2">
    <source>
        <dbReference type="Proteomes" id="UP000232587"/>
    </source>
</evidence>
<sequence length="89" mass="9374">MTDALRKLDDTYSETAIDDEIVLMSLRSGDFFSLQGTARSIWLLIDGSRTRANIVAALAAEYGVEPGAIAPDLDAFVAELQGVGVLAGG</sequence>
<dbReference type="RefSeq" id="WP_100867984.1">
    <property type="nucleotide sequence ID" value="NZ_PHUF01000005.1"/>
</dbReference>
<proteinExistence type="predicted"/>
<dbReference type="Gene3D" id="1.10.10.1150">
    <property type="entry name" value="Coenzyme PQQ synthesis protein D (PqqD)"/>
    <property type="match status" value="1"/>
</dbReference>
<evidence type="ECO:0000313" key="1">
    <source>
        <dbReference type="EMBL" id="PKB14154.1"/>
    </source>
</evidence>
<protein>
    <submittedName>
        <fullName evidence="1">Pyrroloquinoline quinone biosynthesis protein D</fullName>
    </submittedName>
</protein>
<reference evidence="1 2" key="1">
    <citation type="submission" date="2017-11" db="EMBL/GenBank/DDBJ databases">
        <title>Genomic Encyclopedia of Type Strains, Phase III (KMG-III): the genomes of soil and plant-associated and newly described type strains.</title>
        <authorList>
            <person name="Whitman W."/>
        </authorList>
    </citation>
    <scope>NUCLEOTIDE SEQUENCE [LARGE SCALE GENOMIC DNA]</scope>
    <source>
        <strain evidence="1 2">CGMCC 1.12274</strain>
    </source>
</reference>
<dbReference type="InterPro" id="IPR008792">
    <property type="entry name" value="PQQD"/>
</dbReference>
<dbReference type="OrthoDB" id="8686088at2"/>